<dbReference type="CDD" id="cd01435">
    <property type="entry name" value="RNAP_I_RPA1_N"/>
    <property type="match status" value="1"/>
</dbReference>
<evidence type="ECO:0000313" key="23">
    <source>
        <dbReference type="Ensembl" id="ENSGAGP00000008448.1"/>
    </source>
</evidence>
<evidence type="ECO:0000256" key="10">
    <source>
        <dbReference type="ARBA" id="ARBA00022695"/>
    </source>
</evidence>
<dbReference type="InterPro" id="IPR006592">
    <property type="entry name" value="RNA_pol_N"/>
</dbReference>
<evidence type="ECO:0000256" key="18">
    <source>
        <dbReference type="ARBA" id="ARBA00074245"/>
    </source>
</evidence>
<evidence type="ECO:0000256" key="6">
    <source>
        <dbReference type="ARBA" id="ARBA00022454"/>
    </source>
</evidence>
<reference evidence="23" key="2">
    <citation type="submission" date="2025-08" db="UniProtKB">
        <authorList>
            <consortium name="Ensembl"/>
        </authorList>
    </citation>
    <scope>IDENTIFICATION</scope>
</reference>
<keyword evidence="11" id="KW-0479">Metal-binding</keyword>
<dbReference type="PANTHER" id="PTHR19376">
    <property type="entry name" value="DNA-DIRECTED RNA POLYMERASE"/>
    <property type="match status" value="1"/>
</dbReference>
<comment type="similarity">
    <text evidence="4">Belongs to the RNA polymerase beta' chain family.</text>
</comment>
<keyword evidence="15" id="KW-0539">Nucleus</keyword>
<dbReference type="EC" id="2.7.7.6" evidence="5"/>
<dbReference type="Pfam" id="PF00623">
    <property type="entry name" value="RNA_pol_Rpb1_2"/>
    <property type="match status" value="1"/>
</dbReference>
<evidence type="ECO:0000256" key="16">
    <source>
        <dbReference type="ARBA" id="ARBA00047768"/>
    </source>
</evidence>
<evidence type="ECO:0000256" key="3">
    <source>
        <dbReference type="ARBA" id="ARBA00004604"/>
    </source>
</evidence>
<dbReference type="SMART" id="SM00663">
    <property type="entry name" value="RPOLA_N"/>
    <property type="match status" value="1"/>
</dbReference>
<dbReference type="GO" id="GO:0005694">
    <property type="term" value="C:chromosome"/>
    <property type="evidence" value="ECO:0007669"/>
    <property type="project" value="UniProtKB-SubCell"/>
</dbReference>
<dbReference type="Gene3D" id="1.10.132.30">
    <property type="match status" value="1"/>
</dbReference>
<dbReference type="InterPro" id="IPR038120">
    <property type="entry name" value="Rpb1_funnel_sf"/>
</dbReference>
<evidence type="ECO:0000256" key="8">
    <source>
        <dbReference type="ARBA" id="ARBA00022553"/>
    </source>
</evidence>
<protein>
    <recommendedName>
        <fullName evidence="18">DNA-directed RNA polymerase I subunit RPA1</fullName>
        <ecNumber evidence="5">2.7.7.6</ecNumber>
    </recommendedName>
    <alternativeName>
        <fullName evidence="20">DNA-directed RNA polymerase I subunit A</fullName>
    </alternativeName>
    <alternativeName>
        <fullName evidence="19">DNA-directed RNA polymerase I subunit rpa1</fullName>
    </alternativeName>
    <alternativeName>
        <fullName evidence="21">RNA polymerase I 194 kDa subunit</fullName>
    </alternativeName>
</protein>
<dbReference type="InterPro" id="IPR042102">
    <property type="entry name" value="RNA_pol_Rpb1_3_sf"/>
</dbReference>
<evidence type="ECO:0000313" key="24">
    <source>
        <dbReference type="Proteomes" id="UP000291020"/>
    </source>
</evidence>
<accession>A0A452H1F6</accession>
<keyword evidence="9" id="KW-0808">Transferase</keyword>
<evidence type="ECO:0000256" key="14">
    <source>
        <dbReference type="ARBA" id="ARBA00023163"/>
    </source>
</evidence>
<comment type="subunit">
    <text evidence="17">Component of the RNA polymerase I (Pol I) complex consisting of 13 subunits: a ten-subunit catalytic core composed of POLR1A/RPA1, POLR1B/RPA2, POLR1C/RPAC1, POLR1D/RPAC2, POLR1H/RPA12, POLR2E/RPABC1, POLR2F/RPABC2, POLR2H/RPABC3, POLR2K/RPABC4 and POLR2L/RPABC5; a mobile stalk subunit POLR1F/RPA43 protruding from the core and additional subunits homologous to general transcription factors POLR1E/RPA49 and POLR1G/RPA34. Part of Pol I pre-initiation complex (PIC), in which Pol I core assembles with RRN3 and promoter-bound UTBF and SL1/TIF-IB complex. Interacts (via dock II domain) with TOP2A; this interaction may assist Pol I transcription initiation by releasing supercoils occurring during DNA unwinding. Interacts with CAVIN1; this interaction induces the dissociation of Pol I complex paused at rDNA terminator sequences. Interacts with MYO1C. Interacts with ERBB2. Interacts with DDX11. Interacts with RECQL5.</text>
</comment>
<comment type="catalytic activity">
    <reaction evidence="16">
        <text>RNA(n) + a ribonucleoside 5'-triphosphate = RNA(n+1) + diphosphate</text>
        <dbReference type="Rhea" id="RHEA:21248"/>
        <dbReference type="Rhea" id="RHEA-COMP:14527"/>
        <dbReference type="Rhea" id="RHEA-COMP:17342"/>
        <dbReference type="ChEBI" id="CHEBI:33019"/>
        <dbReference type="ChEBI" id="CHEBI:61557"/>
        <dbReference type="ChEBI" id="CHEBI:140395"/>
        <dbReference type="EC" id="2.7.7.6"/>
    </reaction>
    <physiologicalReaction direction="left-to-right" evidence="16">
        <dbReference type="Rhea" id="RHEA:21249"/>
    </physiologicalReaction>
</comment>
<dbReference type="PANTHER" id="PTHR19376:SF11">
    <property type="entry name" value="DNA-DIRECTED RNA POLYMERASE I SUBUNIT RPA1"/>
    <property type="match status" value="1"/>
</dbReference>
<dbReference type="GO" id="GO:0003899">
    <property type="term" value="F:DNA-directed RNA polymerase activity"/>
    <property type="evidence" value="ECO:0007669"/>
    <property type="project" value="UniProtKB-EC"/>
</dbReference>
<evidence type="ECO:0000256" key="1">
    <source>
        <dbReference type="ARBA" id="ARBA00001946"/>
    </source>
</evidence>
<dbReference type="GO" id="GO:0003677">
    <property type="term" value="F:DNA binding"/>
    <property type="evidence" value="ECO:0007669"/>
    <property type="project" value="InterPro"/>
</dbReference>
<dbReference type="Pfam" id="PF05000">
    <property type="entry name" value="RNA_pol_Rpb1_4"/>
    <property type="match status" value="1"/>
</dbReference>
<evidence type="ECO:0000256" key="13">
    <source>
        <dbReference type="ARBA" id="ARBA00022842"/>
    </source>
</evidence>
<dbReference type="Gene3D" id="3.30.1490.180">
    <property type="entry name" value="RNA polymerase ii"/>
    <property type="match status" value="1"/>
</dbReference>
<dbReference type="FunFam" id="3.30.1490.180:FF:000003">
    <property type="entry name" value="DNA-directed RNA polymerase subunit"/>
    <property type="match status" value="1"/>
</dbReference>
<reference evidence="23" key="3">
    <citation type="submission" date="2025-09" db="UniProtKB">
        <authorList>
            <consortium name="Ensembl"/>
        </authorList>
    </citation>
    <scope>IDENTIFICATION</scope>
</reference>
<evidence type="ECO:0000256" key="17">
    <source>
        <dbReference type="ARBA" id="ARBA00065144"/>
    </source>
</evidence>
<evidence type="ECO:0000256" key="11">
    <source>
        <dbReference type="ARBA" id="ARBA00022723"/>
    </source>
</evidence>
<evidence type="ECO:0000256" key="4">
    <source>
        <dbReference type="ARBA" id="ARBA00006460"/>
    </source>
</evidence>
<dbReference type="Pfam" id="PF04983">
    <property type="entry name" value="RNA_pol_Rpb1_3"/>
    <property type="match status" value="1"/>
</dbReference>
<sequence>PFKSLMSTLSKVKNVCECRSKLIAQFWKLHMTSKRCPNCKSRRSLVRKEHNSKLTVTYPTVVQQKSGKEAILEEPAIIDETQLGKRGYLTPITAKDHVVALWKNEGFFLNYLFSGLEVGENSGFSPDMFFLDLLVVPPSRYRPVNRLGDQMFTNGQTVNLQAVMKDVQLIRKLLAFMAQEQSQPIKLVTDEPLESLDRSVLAMISGQSTADKLYNIWIRLQSHVNIVFDSDMDKLMTEKYPGVRQILEKKEGLFRKHMMGKRVDYAARSVICPDMYIATNEIGIPMVFATKLTYPQPVTPWNVKELRQAVINGPNVHPGASMVINEDGSRTVLSASSQTQREAIAKQLLTPSTGAPKPGMKIVCRHLKNGDVLLLNRQPTLHRPSIQAHRARILPGEKVLRLHYANCKAYNADFDGDEMNAHFPQSELGRAEAYVLACTDEQYLVPKDGKPLAGLIQDHMISGASMTIRGCFFTREQYMELIYRGLTDKKGRVKILPPAIMKPQRLWTGKQVIVSTLLINVIPENQIPLNLSGKAKIGGKAWVKGPQNRIPGSNLDSMCESQVIIRDGELLCGVLDKAHYGSSAYGLVHCCHEVYGGETSGKVLTCLARLFTAYLQLYRGFTMGVEDILVKPQADHRRHRIIEVSTHCGTRAVRSAFNLPETASCEEIQGKWQDAHLHKDQRDFNMVDLKFKEEVNTYSNEVNKACMPLGLHRSFPENNLQLMVQSGAKGSTVNTMQISCLLGQIELEGRRPPLMASGKSLPCFQPYDFSPRSGGFVTGRFLTGIKPAVSILLRLLFLFPPFMPHLYHNLFRFRY</sequence>
<name>A0A452H1F6_9SAUR</name>
<keyword evidence="7" id="KW-0240">DNA-directed RNA polymerase</keyword>
<evidence type="ECO:0000256" key="5">
    <source>
        <dbReference type="ARBA" id="ARBA00012418"/>
    </source>
</evidence>
<comment type="cofactor">
    <cofactor evidence="1">
        <name>Mg(2+)</name>
        <dbReference type="ChEBI" id="CHEBI:18420"/>
    </cofactor>
</comment>
<evidence type="ECO:0000256" key="12">
    <source>
        <dbReference type="ARBA" id="ARBA00022833"/>
    </source>
</evidence>
<evidence type="ECO:0000256" key="21">
    <source>
        <dbReference type="ARBA" id="ARBA00083248"/>
    </source>
</evidence>
<feature type="domain" description="RNA polymerase N-terminal" evidence="22">
    <location>
        <begin position="127"/>
        <end position="467"/>
    </location>
</feature>
<keyword evidence="6" id="KW-0158">Chromosome</keyword>
<proteinExistence type="inferred from homology"/>
<dbReference type="AlphaFoldDB" id="A0A452H1F6"/>
<dbReference type="InterPro" id="IPR045867">
    <property type="entry name" value="DNA-dir_RpoC_beta_prime"/>
</dbReference>
<dbReference type="GO" id="GO:0046872">
    <property type="term" value="F:metal ion binding"/>
    <property type="evidence" value="ECO:0007669"/>
    <property type="project" value="UniProtKB-KW"/>
</dbReference>
<dbReference type="GO" id="GO:0006351">
    <property type="term" value="P:DNA-templated transcription"/>
    <property type="evidence" value="ECO:0007669"/>
    <property type="project" value="InterPro"/>
</dbReference>
<keyword evidence="10" id="KW-0548">Nucleotidyltransferase</keyword>
<dbReference type="Ensembl" id="ENSGAGT00000009724.1">
    <property type="protein sequence ID" value="ENSGAGP00000008448.1"/>
    <property type="gene ID" value="ENSGAGG00000004984.1"/>
</dbReference>
<evidence type="ECO:0000256" key="20">
    <source>
        <dbReference type="ARBA" id="ARBA00083116"/>
    </source>
</evidence>
<dbReference type="FunFam" id="2.40.40.20:FF:000019">
    <property type="entry name" value="DNA-directed RNA polymerase II subunit RPB1"/>
    <property type="match status" value="1"/>
</dbReference>
<dbReference type="InterPro" id="IPR015699">
    <property type="entry name" value="DNA-dir_RNA_pol1_lsu_N"/>
</dbReference>
<reference evidence="24" key="1">
    <citation type="journal article" date="2017" name="PLoS ONE">
        <title>The Agassiz's desert tortoise genome provides a resource for the conservation of a threatened species.</title>
        <authorList>
            <person name="Tollis M."/>
            <person name="DeNardo D.F."/>
            <person name="Cornelius J.A."/>
            <person name="Dolby G.A."/>
            <person name="Edwards T."/>
            <person name="Henen B.T."/>
            <person name="Karl A.E."/>
            <person name="Murphy R.W."/>
            <person name="Kusumi K."/>
        </authorList>
    </citation>
    <scope>NUCLEOTIDE SEQUENCE [LARGE SCALE GENOMIC DNA]</scope>
</reference>
<keyword evidence="13" id="KW-0460">Magnesium</keyword>
<evidence type="ECO:0000256" key="2">
    <source>
        <dbReference type="ARBA" id="ARBA00004286"/>
    </source>
</evidence>
<evidence type="ECO:0000259" key="22">
    <source>
        <dbReference type="SMART" id="SM00663"/>
    </source>
</evidence>
<dbReference type="InterPro" id="IPR007066">
    <property type="entry name" value="RNA_pol_Rpb1_3"/>
</dbReference>
<dbReference type="InterPro" id="IPR000722">
    <property type="entry name" value="RNA_pol_asu"/>
</dbReference>
<evidence type="ECO:0000256" key="19">
    <source>
        <dbReference type="ARBA" id="ARBA00074527"/>
    </source>
</evidence>
<dbReference type="FunFam" id="1.10.274.100:FF:000004">
    <property type="entry name" value="DNA-directed RNA polymerase subunit"/>
    <property type="match status" value="1"/>
</dbReference>
<dbReference type="InterPro" id="IPR007083">
    <property type="entry name" value="RNA_pol_Rpb1_4"/>
</dbReference>
<keyword evidence="8" id="KW-0597">Phosphoprotein</keyword>
<dbReference type="Gene3D" id="1.10.274.100">
    <property type="entry name" value="RNA polymerase Rpb1, domain 3"/>
    <property type="match status" value="1"/>
</dbReference>
<evidence type="ECO:0000256" key="15">
    <source>
        <dbReference type="ARBA" id="ARBA00023242"/>
    </source>
</evidence>
<dbReference type="Gene3D" id="2.40.40.20">
    <property type="match status" value="1"/>
</dbReference>
<organism evidence="23 24">
    <name type="scientific">Gopherus agassizii</name>
    <name type="common">Agassiz's desert tortoise</name>
    <dbReference type="NCBI Taxonomy" id="38772"/>
    <lineage>
        <taxon>Eukaryota</taxon>
        <taxon>Metazoa</taxon>
        <taxon>Chordata</taxon>
        <taxon>Craniata</taxon>
        <taxon>Vertebrata</taxon>
        <taxon>Euteleostomi</taxon>
        <taxon>Archelosauria</taxon>
        <taxon>Testudinata</taxon>
        <taxon>Testudines</taxon>
        <taxon>Cryptodira</taxon>
        <taxon>Durocryptodira</taxon>
        <taxon>Testudinoidea</taxon>
        <taxon>Testudinidae</taxon>
        <taxon>Gopherus</taxon>
    </lineage>
</organism>
<dbReference type="SUPFAM" id="SSF64484">
    <property type="entry name" value="beta and beta-prime subunits of DNA dependent RNA-polymerase"/>
    <property type="match status" value="1"/>
</dbReference>
<keyword evidence="12" id="KW-0862">Zinc</keyword>
<comment type="subcellular location">
    <subcellularLocation>
        <location evidence="2">Chromosome</location>
    </subcellularLocation>
    <subcellularLocation>
        <location evidence="3">Nucleus</location>
        <location evidence="3">Nucleolus</location>
    </subcellularLocation>
</comment>
<keyword evidence="24" id="KW-1185">Reference proteome</keyword>
<dbReference type="GO" id="GO:0005736">
    <property type="term" value="C:RNA polymerase I complex"/>
    <property type="evidence" value="ECO:0007669"/>
    <property type="project" value="TreeGrafter"/>
</dbReference>
<evidence type="ECO:0000256" key="9">
    <source>
        <dbReference type="ARBA" id="ARBA00022679"/>
    </source>
</evidence>
<evidence type="ECO:0000256" key="7">
    <source>
        <dbReference type="ARBA" id="ARBA00022478"/>
    </source>
</evidence>
<keyword evidence="14" id="KW-0804">Transcription</keyword>
<dbReference type="FunFam" id="1.10.132.30:FF:000004">
    <property type="entry name" value="DNA-directed RNA polymerase subunit"/>
    <property type="match status" value="1"/>
</dbReference>
<dbReference type="Proteomes" id="UP000291020">
    <property type="component" value="Unassembled WGS sequence"/>
</dbReference>